<organism evidence="3 4">
    <name type="scientific">Acaromyces ingoldii</name>
    <dbReference type="NCBI Taxonomy" id="215250"/>
    <lineage>
        <taxon>Eukaryota</taxon>
        <taxon>Fungi</taxon>
        <taxon>Dikarya</taxon>
        <taxon>Basidiomycota</taxon>
        <taxon>Ustilaginomycotina</taxon>
        <taxon>Exobasidiomycetes</taxon>
        <taxon>Exobasidiales</taxon>
        <taxon>Cryptobasidiaceae</taxon>
        <taxon>Acaromyces</taxon>
    </lineage>
</organism>
<name>A0A316YB70_9BASI</name>
<dbReference type="STRING" id="215250.A0A316YB70"/>
<protein>
    <recommendedName>
        <fullName evidence="2">T6SS Phospholipase effector Tle1-like catalytic domain-containing protein</fullName>
    </recommendedName>
</protein>
<evidence type="ECO:0000313" key="3">
    <source>
        <dbReference type="EMBL" id="PWN86807.1"/>
    </source>
</evidence>
<dbReference type="OrthoDB" id="3162439at2759"/>
<accession>A0A316YB70</accession>
<sequence>MSPEATNVSNSTSNGASNGTSNIASNGAAAALGSANKKPKREKRRALFVLFEGTGNDFQAGQQTNVCRMLQLLRKDDEKQQLVYYGEGVGMHDFSSHTLSSAGEMGSALKSAFTKGFASSFPEHVLDAYRWLMNVHRKSDEIYVMGFSRGAYAAGCFCGLLETIGLLPRESSQILSTGWEVYKKHSDVIHDEHLTDDKFNDSFMNTSAFRSSFSKSVKVHFLGLWDTVASIGNKYGAPFAFPQHEGSVRHVYHAMALDEQRNSFMIQRWNARQKKVRHPILRTEQVKPEDYVREKADVKNLKTFVNEVWFPGVHSDVGGGNNNDKLPHLTPDDIKSSIDAGSHYRDGEMRRPLPSLGLISLRWMLRAILWSKSADVEILIDPRAAARFDLALSYDFRQADASVNQLEAWPAEHLLRFFELHTRDGKVEGDVKKAELVRALKESQKIPSEEEENKGQMVDNEHMGIDIDRKLALNALAQQGSTSFAPKTEVELSILRIVDAFNVRSSNEDAKKKAIAYLMAGFWSARESPLNIFESETKGNLRDILAGDKFHVTVKTRMLALRLDDARLLAASGIPAPHAGAFVKSPHPSSLSEQAGIVWGSETAENIFERLKKGGSILSYFGTKTSNEYLPYSTPPVKDGKAITAESCKNTDDHNTRLKYGKQFWQSLLDNPKYTWVE</sequence>
<proteinExistence type="predicted"/>
<feature type="domain" description="T6SS Phospholipase effector Tle1-like catalytic" evidence="2">
    <location>
        <begin position="45"/>
        <end position="366"/>
    </location>
</feature>
<dbReference type="GeneID" id="37044841"/>
<dbReference type="Proteomes" id="UP000245768">
    <property type="component" value="Unassembled WGS sequence"/>
</dbReference>
<dbReference type="InParanoid" id="A0A316YB70"/>
<gene>
    <name evidence="3" type="ORF">FA10DRAFT_269908</name>
</gene>
<dbReference type="PANTHER" id="PTHR33840:SF1">
    <property type="entry name" value="TLE1 PHOSPHOLIPASE DOMAIN-CONTAINING PROTEIN"/>
    <property type="match status" value="1"/>
</dbReference>
<dbReference type="AlphaFoldDB" id="A0A316YB70"/>
<feature type="region of interest" description="Disordered" evidence="1">
    <location>
        <begin position="1"/>
        <end position="24"/>
    </location>
</feature>
<dbReference type="EMBL" id="KZ819642">
    <property type="protein sequence ID" value="PWN86807.1"/>
    <property type="molecule type" value="Genomic_DNA"/>
</dbReference>
<dbReference type="RefSeq" id="XP_025374005.1">
    <property type="nucleotide sequence ID" value="XM_025522925.1"/>
</dbReference>
<evidence type="ECO:0000256" key="1">
    <source>
        <dbReference type="SAM" id="MobiDB-lite"/>
    </source>
</evidence>
<dbReference type="InterPro" id="IPR029058">
    <property type="entry name" value="AB_hydrolase_fold"/>
</dbReference>
<dbReference type="InterPro" id="IPR018712">
    <property type="entry name" value="Tle1-like_cat"/>
</dbReference>
<dbReference type="PANTHER" id="PTHR33840">
    <property type="match status" value="1"/>
</dbReference>
<dbReference type="SUPFAM" id="SSF53474">
    <property type="entry name" value="alpha/beta-Hydrolases"/>
    <property type="match status" value="1"/>
</dbReference>
<reference evidence="3 4" key="1">
    <citation type="journal article" date="2018" name="Mol. Biol. Evol.">
        <title>Broad Genomic Sampling Reveals a Smut Pathogenic Ancestry of the Fungal Clade Ustilaginomycotina.</title>
        <authorList>
            <person name="Kijpornyongpan T."/>
            <person name="Mondo S.J."/>
            <person name="Barry K."/>
            <person name="Sandor L."/>
            <person name="Lee J."/>
            <person name="Lipzen A."/>
            <person name="Pangilinan J."/>
            <person name="LaButti K."/>
            <person name="Hainaut M."/>
            <person name="Henrissat B."/>
            <person name="Grigoriev I.V."/>
            <person name="Spatafora J.W."/>
            <person name="Aime M.C."/>
        </authorList>
    </citation>
    <scope>NUCLEOTIDE SEQUENCE [LARGE SCALE GENOMIC DNA]</scope>
    <source>
        <strain evidence="3 4">MCA 4198</strain>
    </source>
</reference>
<dbReference type="Pfam" id="PF09994">
    <property type="entry name" value="T6SS_Tle1-like_cat"/>
    <property type="match status" value="1"/>
</dbReference>
<evidence type="ECO:0000259" key="2">
    <source>
        <dbReference type="Pfam" id="PF09994"/>
    </source>
</evidence>
<keyword evidence="4" id="KW-1185">Reference proteome</keyword>
<evidence type="ECO:0000313" key="4">
    <source>
        <dbReference type="Proteomes" id="UP000245768"/>
    </source>
</evidence>